<dbReference type="EMBL" id="MKZS01000001">
    <property type="protein sequence ID" value="OLT59313.1"/>
    <property type="molecule type" value="Genomic_DNA"/>
</dbReference>
<evidence type="ECO:0000313" key="3">
    <source>
        <dbReference type="EMBL" id="OLT59313.1"/>
    </source>
</evidence>
<evidence type="ECO:0000256" key="1">
    <source>
        <dbReference type="ARBA" id="ARBA00022676"/>
    </source>
</evidence>
<evidence type="ECO:0000313" key="4">
    <source>
        <dbReference type="Proteomes" id="UP000186657"/>
    </source>
</evidence>
<dbReference type="GO" id="GO:0008107">
    <property type="term" value="F:galactoside 2-alpha-L-fucosyltransferase activity"/>
    <property type="evidence" value="ECO:0007669"/>
    <property type="project" value="InterPro"/>
</dbReference>
<accession>A0A1U7N023</accession>
<comment type="caution">
    <text evidence="3">The sequence shown here is derived from an EMBL/GenBank/DDBJ whole genome shotgun (WGS) entry which is preliminary data.</text>
</comment>
<dbReference type="GO" id="GO:0016020">
    <property type="term" value="C:membrane"/>
    <property type="evidence" value="ECO:0007669"/>
    <property type="project" value="InterPro"/>
</dbReference>
<evidence type="ECO:0000256" key="2">
    <source>
        <dbReference type="ARBA" id="ARBA00022679"/>
    </source>
</evidence>
<reference evidence="3 4" key="1">
    <citation type="submission" date="2016-10" db="EMBL/GenBank/DDBJ databases">
        <title>Comparative genomics uncovers the prolific and rare metabolic potential of the cyanobacterial genus Moorea.</title>
        <authorList>
            <person name="Leao T."/>
            <person name="Castelao G."/>
            <person name="Korobeynikov A."/>
            <person name="Monroe E.A."/>
            <person name="Podell S."/>
            <person name="Glukhov E."/>
            <person name="Allen E."/>
            <person name="Gerwick W.H."/>
            <person name="Gerwick L."/>
        </authorList>
    </citation>
    <scope>NUCLEOTIDE SEQUENCE [LARGE SCALE GENOMIC DNA]</scope>
    <source>
        <strain evidence="3 4">PNG5-198</strain>
    </source>
</reference>
<dbReference type="Proteomes" id="UP000186657">
    <property type="component" value="Unassembled WGS sequence"/>
</dbReference>
<evidence type="ECO:0008006" key="5">
    <source>
        <dbReference type="Google" id="ProtNLM"/>
    </source>
</evidence>
<dbReference type="RefSeq" id="WP_075898577.1">
    <property type="nucleotide sequence ID" value="NZ_MKZS01000001.1"/>
</dbReference>
<dbReference type="GO" id="GO:0005975">
    <property type="term" value="P:carbohydrate metabolic process"/>
    <property type="evidence" value="ECO:0007669"/>
    <property type="project" value="InterPro"/>
</dbReference>
<gene>
    <name evidence="3" type="ORF">BJP37_09915</name>
</gene>
<protein>
    <recommendedName>
        <fullName evidence="5">Alpha-1,2-fucosyltransferase</fullName>
    </recommendedName>
</protein>
<sequence>MKGKCMGVVIVRLSGGLGNQMFQYAIGRKIALVNNVQLKLDISSFEHDLLRMYNLYWFQIKQAFASSEELAALKSLRQTKESNPVIIRLRQVMKRFASWKVFREEQLMPFNPNIMTSSDKIYLDGYWQSEKYFLDIEDVIRREYTCKYEPNAQSKKIAEMIANSHSVSIHVRRGDYVSNPANNQLHGTCSLTYYQQCVEQIAKEVLHPHFFVFSDHPIWVKENLCLDYPMTFVTHNNHLRDYEDLWLMSHCQHHIIANSSFSWWAAWLNPNLNKKVFAPKKWFNDPRLDTRDLLPDNWIKV</sequence>
<dbReference type="AlphaFoldDB" id="A0A1U7N023"/>
<organism evidence="3 4">
    <name type="scientific">Moorena bouillonii PNG</name>
    <dbReference type="NCBI Taxonomy" id="568701"/>
    <lineage>
        <taxon>Bacteria</taxon>
        <taxon>Bacillati</taxon>
        <taxon>Cyanobacteriota</taxon>
        <taxon>Cyanophyceae</taxon>
        <taxon>Coleofasciculales</taxon>
        <taxon>Coleofasciculaceae</taxon>
        <taxon>Moorena</taxon>
    </lineage>
</organism>
<dbReference type="CDD" id="cd11301">
    <property type="entry name" value="Fut1_Fut2_like"/>
    <property type="match status" value="1"/>
</dbReference>
<keyword evidence="1" id="KW-0328">Glycosyltransferase</keyword>
<dbReference type="Pfam" id="PF01531">
    <property type="entry name" value="Glyco_transf_11"/>
    <property type="match status" value="1"/>
</dbReference>
<dbReference type="InterPro" id="IPR002516">
    <property type="entry name" value="Glyco_trans_11"/>
</dbReference>
<proteinExistence type="predicted"/>
<dbReference type="PANTHER" id="PTHR11927:SF9">
    <property type="entry name" value="L-FUCOSYLTRANSFERASE"/>
    <property type="match status" value="1"/>
</dbReference>
<dbReference type="Gene3D" id="3.40.50.11350">
    <property type="match status" value="1"/>
</dbReference>
<keyword evidence="4" id="KW-1185">Reference proteome</keyword>
<name>A0A1U7N023_9CYAN</name>
<dbReference type="PANTHER" id="PTHR11927">
    <property type="entry name" value="GALACTOSIDE 2-L-FUCOSYLTRANSFERASE"/>
    <property type="match status" value="1"/>
</dbReference>
<keyword evidence="2" id="KW-0808">Transferase</keyword>